<feature type="binding site" evidence="6">
    <location>
        <position position="345"/>
    </location>
    <ligand>
        <name>S-adenosyl-L-methionine</name>
        <dbReference type="ChEBI" id="CHEBI:59789"/>
    </ligand>
</feature>
<evidence type="ECO:0000256" key="2">
    <source>
        <dbReference type="ARBA" id="ARBA00022603"/>
    </source>
</evidence>
<feature type="binding site" evidence="6">
    <location>
        <position position="390"/>
    </location>
    <ligand>
        <name>S-adenosyl-L-methionine</name>
        <dbReference type="ChEBI" id="CHEBI:59789"/>
    </ligand>
</feature>
<dbReference type="GO" id="GO:0008168">
    <property type="term" value="F:methyltransferase activity"/>
    <property type="evidence" value="ECO:0007669"/>
    <property type="project" value="UniProtKB-KW"/>
</dbReference>
<evidence type="ECO:0000256" key="1">
    <source>
        <dbReference type="ARBA" id="ARBA00007494"/>
    </source>
</evidence>
<name>A0ABV9VXM9_9ACTN</name>
<dbReference type="InterPro" id="IPR001678">
    <property type="entry name" value="MeTrfase_RsmB-F_NOP2_dom"/>
</dbReference>
<evidence type="ECO:0000256" key="6">
    <source>
        <dbReference type="PROSITE-ProRule" id="PRU01023"/>
    </source>
</evidence>
<dbReference type="PRINTS" id="PR02008">
    <property type="entry name" value="RCMTFAMILY"/>
</dbReference>
<evidence type="ECO:0000313" key="10">
    <source>
        <dbReference type="Proteomes" id="UP001595912"/>
    </source>
</evidence>
<keyword evidence="5 6" id="KW-0694">RNA-binding</keyword>
<gene>
    <name evidence="9" type="ORF">ACFPIJ_17820</name>
</gene>
<dbReference type="Proteomes" id="UP001595912">
    <property type="component" value="Unassembled WGS sequence"/>
</dbReference>
<dbReference type="SUPFAM" id="SSF48013">
    <property type="entry name" value="NusB-like"/>
    <property type="match status" value="1"/>
</dbReference>
<reference evidence="10" key="1">
    <citation type="journal article" date="2019" name="Int. J. Syst. Evol. Microbiol.">
        <title>The Global Catalogue of Microorganisms (GCM) 10K type strain sequencing project: providing services to taxonomists for standard genome sequencing and annotation.</title>
        <authorList>
            <consortium name="The Broad Institute Genomics Platform"/>
            <consortium name="The Broad Institute Genome Sequencing Center for Infectious Disease"/>
            <person name="Wu L."/>
            <person name="Ma J."/>
        </authorList>
    </citation>
    <scope>NUCLEOTIDE SEQUENCE [LARGE SCALE GENOMIC DNA]</scope>
    <source>
        <strain evidence="10">CGMCC 4.7152</strain>
    </source>
</reference>
<organism evidence="9 10">
    <name type="scientific">Dactylosporangium cerinum</name>
    <dbReference type="NCBI Taxonomy" id="1434730"/>
    <lineage>
        <taxon>Bacteria</taxon>
        <taxon>Bacillati</taxon>
        <taxon>Actinomycetota</taxon>
        <taxon>Actinomycetes</taxon>
        <taxon>Micromonosporales</taxon>
        <taxon>Micromonosporaceae</taxon>
        <taxon>Dactylosporangium</taxon>
    </lineage>
</organism>
<protein>
    <submittedName>
        <fullName evidence="9">RsmB/NOP family class I SAM-dependent RNA methyltransferase</fullName>
        <ecNumber evidence="9">2.1.1.-</ecNumber>
    </submittedName>
</protein>
<dbReference type="Gene3D" id="1.10.940.10">
    <property type="entry name" value="NusB-like"/>
    <property type="match status" value="1"/>
</dbReference>
<dbReference type="Pfam" id="PF01189">
    <property type="entry name" value="Methyltr_RsmB-F"/>
    <property type="match status" value="1"/>
</dbReference>
<dbReference type="SUPFAM" id="SSF53335">
    <property type="entry name" value="S-adenosyl-L-methionine-dependent methyltransferases"/>
    <property type="match status" value="1"/>
</dbReference>
<evidence type="ECO:0000256" key="5">
    <source>
        <dbReference type="ARBA" id="ARBA00022884"/>
    </source>
</evidence>
<dbReference type="GO" id="GO:0032259">
    <property type="term" value="P:methylation"/>
    <property type="evidence" value="ECO:0007669"/>
    <property type="project" value="UniProtKB-KW"/>
</dbReference>
<feature type="compositionally biased region" description="Basic residues" evidence="7">
    <location>
        <begin position="1"/>
        <end position="29"/>
    </location>
</feature>
<feature type="binding site" evidence="6">
    <location>
        <position position="369"/>
    </location>
    <ligand>
        <name>S-adenosyl-L-methionine</name>
        <dbReference type="ChEBI" id="CHEBI:59789"/>
    </ligand>
</feature>
<dbReference type="EMBL" id="JBHSIU010000019">
    <property type="protein sequence ID" value="MFC4999687.1"/>
    <property type="molecule type" value="Genomic_DNA"/>
</dbReference>
<feature type="domain" description="SAM-dependent MTase RsmB/NOP-type" evidence="8">
    <location>
        <begin position="216"/>
        <end position="507"/>
    </location>
</feature>
<dbReference type="InterPro" id="IPR049560">
    <property type="entry name" value="MeTrfase_RsmB-F_NOP2_cat"/>
</dbReference>
<keyword evidence="2 6" id="KW-0489">Methyltransferase</keyword>
<dbReference type="InterPro" id="IPR018314">
    <property type="entry name" value="RsmB/NOL1/NOP2-like_CS"/>
</dbReference>
<dbReference type="InterPro" id="IPR029063">
    <property type="entry name" value="SAM-dependent_MTases_sf"/>
</dbReference>
<comment type="similarity">
    <text evidence="1 6">Belongs to the class I-like SAM-binding methyltransferase superfamily. RsmB/NOP family.</text>
</comment>
<accession>A0ABV9VXM9</accession>
<dbReference type="PANTHER" id="PTHR22807">
    <property type="entry name" value="NOP2 YEAST -RELATED NOL1/NOP2/FMU SUN DOMAIN-CONTAINING"/>
    <property type="match status" value="1"/>
</dbReference>
<feature type="active site" description="Nucleophile" evidence="6">
    <location>
        <position position="443"/>
    </location>
</feature>
<keyword evidence="10" id="KW-1185">Reference proteome</keyword>
<evidence type="ECO:0000313" key="9">
    <source>
        <dbReference type="EMBL" id="MFC4999687.1"/>
    </source>
</evidence>
<dbReference type="Pfam" id="PF01029">
    <property type="entry name" value="NusB"/>
    <property type="match status" value="1"/>
</dbReference>
<evidence type="ECO:0000259" key="8">
    <source>
        <dbReference type="PROSITE" id="PS51686"/>
    </source>
</evidence>
<evidence type="ECO:0000256" key="7">
    <source>
        <dbReference type="SAM" id="MobiDB-lite"/>
    </source>
</evidence>
<evidence type="ECO:0000256" key="4">
    <source>
        <dbReference type="ARBA" id="ARBA00022691"/>
    </source>
</evidence>
<dbReference type="InterPro" id="IPR023267">
    <property type="entry name" value="RCMT"/>
</dbReference>
<dbReference type="PROSITE" id="PS51686">
    <property type="entry name" value="SAM_MT_RSMB_NOP"/>
    <property type="match status" value="1"/>
</dbReference>
<keyword evidence="3 6" id="KW-0808">Transferase</keyword>
<dbReference type="Gene3D" id="3.40.50.150">
    <property type="entry name" value="Vaccinia Virus protein VP39"/>
    <property type="match status" value="1"/>
</dbReference>
<dbReference type="PANTHER" id="PTHR22807:SF53">
    <property type="entry name" value="RIBOSOMAL RNA SMALL SUBUNIT METHYLTRANSFERASE B-RELATED"/>
    <property type="match status" value="1"/>
</dbReference>
<sequence>MGARRPHRVRHRPRHVIRRPGSHLLRSPRRGPGPRPAGARDDRLVRPPRGGRPAIDPAREAAYEAVAAVHRDDAYANLVLPKLLRDTGVTGRDAAFATELTYGTLRQTGTLDAIVAVAADRAVERIDPPVRDALRIGAYQLLNMRVGAHAAVATTVDLVRSLAPGAAGFANAVLRRVAESDRNEWLSRLAPADPFERAALNHAHPQWIVRAFTDALGSLDEAELALDADNLAPPVHLCARPGLLDPAAFAATLRGATVGRYSPFTVVLTGGGDPGGIPAIRDGRAHVQDEGSQLVAAALAAAPLDGGSGGGRDERWLDLCAGPGGKAGLLGALARTRDAHVTAVEVAHHRAELVAKATEGLPVYTIHADGRDVGKDTDLPEGGFDRVLVDAPCTGLGALRRRPEARWRRQPSDLPPLTRLQRELLQAAFRAVRPGGVVAYVTCSPHQAETEVSVTEAARRSPVDVDLLDARPFLPASLPDLGTGPTVQLWPHRHGTDAMFLALLRRAG</sequence>
<dbReference type="RefSeq" id="WP_380116811.1">
    <property type="nucleotide sequence ID" value="NZ_JBHSIU010000019.1"/>
</dbReference>
<comment type="caution">
    <text evidence="9">The sequence shown here is derived from an EMBL/GenBank/DDBJ whole genome shotgun (WGS) entry which is preliminary data.</text>
</comment>
<proteinExistence type="inferred from homology"/>
<dbReference type="PROSITE" id="PS01153">
    <property type="entry name" value="NOL1_NOP2_SUN"/>
    <property type="match status" value="1"/>
</dbReference>
<keyword evidence="4 6" id="KW-0949">S-adenosyl-L-methionine</keyword>
<dbReference type="CDD" id="cd02440">
    <property type="entry name" value="AdoMet_MTases"/>
    <property type="match status" value="1"/>
</dbReference>
<dbReference type="InterPro" id="IPR006027">
    <property type="entry name" value="NusB_RsmB_TIM44"/>
</dbReference>
<evidence type="ECO:0000256" key="3">
    <source>
        <dbReference type="ARBA" id="ARBA00022679"/>
    </source>
</evidence>
<feature type="binding site" evidence="6">
    <location>
        <begin position="320"/>
        <end position="326"/>
    </location>
    <ligand>
        <name>S-adenosyl-L-methionine</name>
        <dbReference type="ChEBI" id="CHEBI:59789"/>
    </ligand>
</feature>
<dbReference type="InterPro" id="IPR035926">
    <property type="entry name" value="NusB-like_sf"/>
</dbReference>
<feature type="region of interest" description="Disordered" evidence="7">
    <location>
        <begin position="1"/>
        <end position="55"/>
    </location>
</feature>
<dbReference type="EC" id="2.1.1.-" evidence="9"/>